<dbReference type="AlphaFoldDB" id="A0A9Q9HJ76"/>
<evidence type="ECO:0000313" key="2">
    <source>
        <dbReference type="EMBL" id="UWQ53245.1"/>
    </source>
</evidence>
<dbReference type="Pfam" id="PF20408">
    <property type="entry name" value="Abhydrolase_11"/>
    <property type="match status" value="1"/>
</dbReference>
<gene>
    <name evidence="2" type="ORF">K3721_14800</name>
</gene>
<dbReference type="PANTHER" id="PTHR13136">
    <property type="entry name" value="TESTIS DEVELOPMENT PROTEIN PRTD"/>
    <property type="match status" value="1"/>
</dbReference>
<dbReference type="GO" id="GO:0016787">
    <property type="term" value="F:hydrolase activity"/>
    <property type="evidence" value="ECO:0007669"/>
    <property type="project" value="UniProtKB-KW"/>
</dbReference>
<dbReference type="EMBL" id="CP081070">
    <property type="protein sequence ID" value="UWQ53245.1"/>
    <property type="molecule type" value="Genomic_DNA"/>
</dbReference>
<keyword evidence="2" id="KW-0378">Hydrolase</keyword>
<protein>
    <submittedName>
        <fullName evidence="2">Alpha/beta hydrolase</fullName>
    </submittedName>
</protein>
<dbReference type="Proteomes" id="UP001058713">
    <property type="component" value="Chromosome"/>
</dbReference>
<name>A0A9Q9HJ76_LEICA</name>
<dbReference type="Gene3D" id="3.40.50.1820">
    <property type="entry name" value="alpha/beta hydrolase"/>
    <property type="match status" value="1"/>
</dbReference>
<evidence type="ECO:0000259" key="1">
    <source>
        <dbReference type="Pfam" id="PF20408"/>
    </source>
</evidence>
<evidence type="ECO:0000313" key="3">
    <source>
        <dbReference type="Proteomes" id="UP001058713"/>
    </source>
</evidence>
<dbReference type="InterPro" id="IPR046879">
    <property type="entry name" value="KANL3/Tex30_Abhydrolase"/>
</dbReference>
<feature type="domain" description="KANL3/Tex30 alpha/beta hydrolase-like" evidence="1">
    <location>
        <begin position="15"/>
        <end position="209"/>
    </location>
</feature>
<dbReference type="InterPro" id="IPR029058">
    <property type="entry name" value="AB_hydrolase_fold"/>
</dbReference>
<dbReference type="PANTHER" id="PTHR13136:SF11">
    <property type="entry name" value="TESTIS-EXPRESSED PROTEIN 30"/>
    <property type="match status" value="1"/>
</dbReference>
<accession>A0A9Q9HJ76</accession>
<reference evidence="2" key="1">
    <citation type="submission" date="2021-08" db="EMBL/GenBank/DDBJ databases">
        <authorList>
            <person name="Nwanade C."/>
            <person name="Wang M."/>
            <person name="Masoudi A."/>
            <person name="Yu Z."/>
            <person name="Liu J."/>
        </authorList>
    </citation>
    <scope>NUCLEOTIDE SEQUENCE</scope>
    <source>
        <strain evidence="2">S122</strain>
    </source>
</reference>
<dbReference type="RefSeq" id="WP_259970922.1">
    <property type="nucleotide sequence ID" value="NZ_CP081070.1"/>
</dbReference>
<organism evidence="2 3">
    <name type="scientific">Leisingera caerulea</name>
    <name type="common">Phaeobacter caeruleus</name>
    <dbReference type="NCBI Taxonomy" id="506591"/>
    <lineage>
        <taxon>Bacteria</taxon>
        <taxon>Pseudomonadati</taxon>
        <taxon>Pseudomonadota</taxon>
        <taxon>Alphaproteobacteria</taxon>
        <taxon>Rhodobacterales</taxon>
        <taxon>Roseobacteraceae</taxon>
        <taxon>Leisingera</taxon>
    </lineage>
</organism>
<proteinExistence type="predicted"/>
<dbReference type="SUPFAM" id="SSF53474">
    <property type="entry name" value="alpha/beta-Hydrolases"/>
    <property type="match status" value="1"/>
</dbReference>
<dbReference type="InterPro" id="IPR026555">
    <property type="entry name" value="NSL3/Tex30"/>
</dbReference>
<dbReference type="KEGG" id="lcae:K3721_14800"/>
<sequence length="213" mass="22895">MYEPGFLLNGDVPGRATILLAHGAGAAMDTPFMTAIAEGLAARGLRVARFEFAYMAERRSGGPKRPPPKVELLQEEFRSAADALACSGPLFIGGKSMGGRVASLIADDLWAQNRVRGLVCLGYPFHPQGKPEKLRTAHLAGLKTPALICQGTRDPFGTQAEAASYDLSDAVAFCWLNDGDHDLKPRKRVTGLTQDQHLETAAEEIAHWVEAAV</sequence>